<protein>
    <recommendedName>
        <fullName evidence="4">GIT Spa2 homology (SHD) domain-containing protein</fullName>
    </recommendedName>
</protein>
<feature type="compositionally biased region" description="Polar residues" evidence="3">
    <location>
        <begin position="803"/>
        <end position="820"/>
    </location>
</feature>
<feature type="compositionally biased region" description="Basic and acidic residues" evidence="3">
    <location>
        <begin position="322"/>
        <end position="343"/>
    </location>
</feature>
<dbReference type="GO" id="GO:0005826">
    <property type="term" value="C:actomyosin contractile ring"/>
    <property type="evidence" value="ECO:0007669"/>
    <property type="project" value="TreeGrafter"/>
</dbReference>
<feature type="compositionally biased region" description="Polar residues" evidence="3">
    <location>
        <begin position="749"/>
        <end position="761"/>
    </location>
</feature>
<feature type="compositionally biased region" description="Polar residues" evidence="3">
    <location>
        <begin position="1"/>
        <end position="28"/>
    </location>
</feature>
<feature type="region of interest" description="Disordered" evidence="3">
    <location>
        <begin position="1"/>
        <end position="39"/>
    </location>
</feature>
<feature type="domain" description="GIT Spa2 homology (SHD)" evidence="4">
    <location>
        <begin position="126"/>
        <end position="156"/>
    </location>
</feature>
<feature type="coiled-coil region" evidence="2">
    <location>
        <begin position="369"/>
        <end position="543"/>
    </location>
</feature>
<feature type="domain" description="GIT Spa2 homology (SHD)" evidence="4">
    <location>
        <begin position="75"/>
        <end position="105"/>
    </location>
</feature>
<evidence type="ECO:0000256" key="2">
    <source>
        <dbReference type="SAM" id="Coils"/>
    </source>
</evidence>
<dbReference type="InterPro" id="IPR013724">
    <property type="entry name" value="GIT_SHD"/>
</dbReference>
<evidence type="ECO:0000256" key="1">
    <source>
        <dbReference type="ARBA" id="ARBA00022737"/>
    </source>
</evidence>
<dbReference type="Pfam" id="PF08518">
    <property type="entry name" value="GIT_SHD"/>
    <property type="match status" value="2"/>
</dbReference>
<dbReference type="InterPro" id="IPR056439">
    <property type="entry name" value="VBS_C3G9"/>
</dbReference>
<dbReference type="InterPro" id="IPR039892">
    <property type="entry name" value="Spa2/Sph1"/>
</dbReference>
<gene>
    <name evidence="5" type="ORF">Clacol_002755</name>
</gene>
<evidence type="ECO:0000313" key="6">
    <source>
        <dbReference type="Proteomes" id="UP001050691"/>
    </source>
</evidence>
<dbReference type="GO" id="GO:1902716">
    <property type="term" value="C:cell cortex of growing cell tip"/>
    <property type="evidence" value="ECO:0007669"/>
    <property type="project" value="TreeGrafter"/>
</dbReference>
<name>A0AAV5A1N0_9AGAM</name>
<dbReference type="EMBL" id="BPWL01000003">
    <property type="protein sequence ID" value="GJJ08537.1"/>
    <property type="molecule type" value="Genomic_DNA"/>
</dbReference>
<dbReference type="GO" id="GO:0005078">
    <property type="term" value="F:MAP-kinase scaffold activity"/>
    <property type="evidence" value="ECO:0007669"/>
    <property type="project" value="TreeGrafter"/>
</dbReference>
<dbReference type="PANTHER" id="PTHR21601:SF0">
    <property type="entry name" value="PROTEIN SPA2-RELATED"/>
    <property type="match status" value="1"/>
</dbReference>
<feature type="compositionally biased region" description="Low complexity" evidence="3">
    <location>
        <begin position="768"/>
        <end position="778"/>
    </location>
</feature>
<keyword evidence="6" id="KW-1185">Reference proteome</keyword>
<feature type="region of interest" description="Disordered" evidence="3">
    <location>
        <begin position="160"/>
        <end position="245"/>
    </location>
</feature>
<evidence type="ECO:0000259" key="4">
    <source>
        <dbReference type="SMART" id="SM00555"/>
    </source>
</evidence>
<keyword evidence="2" id="KW-0175">Coiled coil</keyword>
<reference evidence="5" key="1">
    <citation type="submission" date="2021-10" db="EMBL/GenBank/DDBJ databases">
        <title>De novo Genome Assembly of Clathrus columnatus (Basidiomycota, Fungi) Using Illumina and Nanopore Sequence Data.</title>
        <authorList>
            <person name="Ogiso-Tanaka E."/>
            <person name="Itagaki H."/>
            <person name="Hosoya T."/>
            <person name="Hosaka K."/>
        </authorList>
    </citation>
    <scope>NUCLEOTIDE SEQUENCE</scope>
    <source>
        <strain evidence="5">MO-923</strain>
    </source>
</reference>
<organism evidence="5 6">
    <name type="scientific">Clathrus columnatus</name>
    <dbReference type="NCBI Taxonomy" id="1419009"/>
    <lineage>
        <taxon>Eukaryota</taxon>
        <taxon>Fungi</taxon>
        <taxon>Dikarya</taxon>
        <taxon>Basidiomycota</taxon>
        <taxon>Agaricomycotina</taxon>
        <taxon>Agaricomycetes</taxon>
        <taxon>Phallomycetidae</taxon>
        <taxon>Phallales</taxon>
        <taxon>Clathraceae</taxon>
        <taxon>Clathrus</taxon>
    </lineage>
</organism>
<accession>A0AAV5A1N0</accession>
<feature type="compositionally biased region" description="Basic and acidic residues" evidence="3">
    <location>
        <begin position="217"/>
        <end position="227"/>
    </location>
</feature>
<feature type="compositionally biased region" description="Basic and acidic residues" evidence="3">
    <location>
        <begin position="715"/>
        <end position="724"/>
    </location>
</feature>
<keyword evidence="1" id="KW-0677">Repeat</keyword>
<evidence type="ECO:0000256" key="3">
    <source>
        <dbReference type="SAM" id="MobiDB-lite"/>
    </source>
</evidence>
<dbReference type="AlphaFoldDB" id="A0AAV5A1N0"/>
<comment type="caution">
    <text evidence="5">The sequence shown here is derived from an EMBL/GenBank/DDBJ whole genome shotgun (WGS) entry which is preliminary data.</text>
</comment>
<evidence type="ECO:0000313" key="5">
    <source>
        <dbReference type="EMBL" id="GJJ08537.1"/>
    </source>
</evidence>
<proteinExistence type="predicted"/>
<sequence>MSISRSQRAPSPSNTSYSGISRYQSQSYRPVPSMANPNANTFTESRRVAKLHFDEIQIFLGGDLSREPHGTRASAREKLTRLTKQQFTELSTDVYDELLRRKSNKVGNEVPFLPFRQDFHPKRNQARQKLATLPVPRFKDLAGDVYFELSRRYPEFKEPELSESITATSFSSNEDALNLDNRDRTHTPAQSTSFPPSPGIRKLARDLPNAPFSSPPIDRRRLPEDTRVISSPRRPSGDESISTLGNVATATTGVVIPNKSTIAEEEIRVPYGDDDGVADDKYDDQEQYAEDGDNDDARGTFKSPSSPPVNIGGLNALLGNRSLDRSRDSDDEVPRKSDSDYMDGRSGNVSRNDSFRGPQLQLVDEDKIRREYELKTATLQSRINVLEDELNLAHTRDSESQDRVRQLTAEVERLKSNIQGQSITIISLQHELGDARKSQAQHDETLRNDYEFEMRKLQERCERLEIERDSFRVADNNPQLLEQLRSDLESVLMETNELSNRNEELLAARDKDNNIIRDLNSQMKEYKRKYEQAKTELRSLKATSQLYHQLPKQSVDDQLPVTSAGGLIDIHVTAFLSSIDLLLAAGRSPMPSRVYAPMKAVINAVHAILEDVENYEARIRRERLDVDVEDLHALRERAEMTLSNLTAAARTHATSLGMSPVSLLDAAASHVSTTITEIGKTIQIRKATKNELDAFAGGPASPKPMSPTGYSSFRSNDDSFHDVNSRASSRGADDPMSSPPRRVREMSPPRNNFGRNLTSPLQSPPMPAALHAPLPQAPVTSAPLRQPHLENSTSTPPPAPFEMSSNSNGTMASDDSTTSENAEDAWAELKPYLEAQSESIKYAIQSVLSSVRSPVVSPNLNENLTQIITIVSSIVAVCKDSLPPSSLKEGNDILKELSEHCNRLSEIQAMPEITKESRQAMAKSSFAIATGMKSLVKM</sequence>
<feature type="compositionally biased region" description="Polar residues" evidence="3">
    <location>
        <begin position="163"/>
        <end position="175"/>
    </location>
</feature>
<feature type="region of interest" description="Disordered" evidence="3">
    <location>
        <begin position="287"/>
        <end position="358"/>
    </location>
</feature>
<dbReference type="Pfam" id="PF23742">
    <property type="entry name" value="VBS_C3G9"/>
    <property type="match status" value="1"/>
</dbReference>
<feature type="region of interest" description="Disordered" evidence="3">
    <location>
        <begin position="694"/>
        <end position="822"/>
    </location>
</feature>
<dbReference type="PANTHER" id="PTHR21601">
    <property type="entry name" value="SPA2 PROTEIN"/>
    <property type="match status" value="1"/>
</dbReference>
<dbReference type="Proteomes" id="UP001050691">
    <property type="component" value="Unassembled WGS sequence"/>
</dbReference>
<dbReference type="SMART" id="SM00555">
    <property type="entry name" value="GIT"/>
    <property type="match status" value="2"/>
</dbReference>
<dbReference type="Pfam" id="PF12205">
    <property type="entry name" value="GIT1_C"/>
    <property type="match status" value="1"/>
</dbReference>
<dbReference type="InterPro" id="IPR022018">
    <property type="entry name" value="GIT1_C"/>
</dbReference>